<proteinExistence type="inferred from homology"/>
<feature type="binding site" evidence="4">
    <location>
        <position position="154"/>
    </location>
    <ligand>
        <name>a divalent metal cation</name>
        <dbReference type="ChEBI" id="CHEBI:60240"/>
        <label>2</label>
    </ligand>
</feature>
<dbReference type="STRING" id="595536.GCA_000178815_00623"/>
<dbReference type="FunFam" id="3.20.20.140:FF:000005">
    <property type="entry name" value="TatD family hydrolase"/>
    <property type="match status" value="1"/>
</dbReference>
<dbReference type="GO" id="GO:0004536">
    <property type="term" value="F:DNA nuclease activity"/>
    <property type="evidence" value="ECO:0007669"/>
    <property type="project" value="InterPro"/>
</dbReference>
<keyword evidence="3" id="KW-0378">Hydrolase</keyword>
<dbReference type="AlphaFoldDB" id="A0A2D2CVH3"/>
<evidence type="ECO:0000256" key="5">
    <source>
        <dbReference type="SAM" id="MobiDB-lite"/>
    </source>
</evidence>
<protein>
    <submittedName>
        <fullName evidence="6">TatD family deoxyribonuclease</fullName>
    </submittedName>
</protein>
<dbReference type="PANTHER" id="PTHR46124:SF2">
    <property type="entry name" value="D-AMINOACYL-TRNA DEACYLASE"/>
    <property type="match status" value="1"/>
</dbReference>
<gene>
    <name evidence="6" type="ORF">CQW49_01600</name>
</gene>
<dbReference type="InterPro" id="IPR018228">
    <property type="entry name" value="DNase_TatD-rel_CS"/>
</dbReference>
<evidence type="ECO:0000256" key="4">
    <source>
        <dbReference type="PIRSR" id="PIRSR005902-1"/>
    </source>
</evidence>
<dbReference type="Proteomes" id="UP000230709">
    <property type="component" value="Chromosome"/>
</dbReference>
<dbReference type="InterPro" id="IPR032466">
    <property type="entry name" value="Metal_Hydrolase"/>
</dbReference>
<sequence length="281" mass="30632">MLIDTHCHLDFPDFAPEQDEVIARGRAQGVARFITISTHVGKYAGVLAVAERFEDVFCTVGTHPIHAHEEPEASVAELVELSRHEKCVGLGEAGLDYFHDKASRDLAHRVFRTHIAAARESGLPLVIHARDADEDCAAILREEMGKGPFPALIHCFTSTRALADTAIELGLSISFSGVVTFKSAQNLRDIARDVPMERLLVETDAPFLAPTPHRGKRNEPAYVADTARVLAEVKGVSFEEMAAQTTANALRLFAKMTRPQEDASQKARGPGADRQSSQAAE</sequence>
<dbReference type="SUPFAM" id="SSF51556">
    <property type="entry name" value="Metallo-dependent hydrolases"/>
    <property type="match status" value="1"/>
</dbReference>
<name>A0A2D2CVH3_METT3</name>
<feature type="binding site" evidence="4">
    <location>
        <position position="92"/>
    </location>
    <ligand>
        <name>a divalent metal cation</name>
        <dbReference type="ChEBI" id="CHEBI:60240"/>
        <label>1</label>
    </ligand>
</feature>
<evidence type="ECO:0000313" key="7">
    <source>
        <dbReference type="Proteomes" id="UP000230709"/>
    </source>
</evidence>
<dbReference type="Gene3D" id="3.20.20.140">
    <property type="entry name" value="Metal-dependent hydrolases"/>
    <property type="match status" value="1"/>
</dbReference>
<feature type="binding site" evidence="4">
    <location>
        <position position="8"/>
    </location>
    <ligand>
        <name>a divalent metal cation</name>
        <dbReference type="ChEBI" id="CHEBI:60240"/>
        <label>1</label>
    </ligand>
</feature>
<feature type="binding site" evidence="4">
    <location>
        <position position="6"/>
    </location>
    <ligand>
        <name>a divalent metal cation</name>
        <dbReference type="ChEBI" id="CHEBI:60240"/>
        <label>1</label>
    </ligand>
</feature>
<dbReference type="PROSITE" id="PS01137">
    <property type="entry name" value="TATD_1"/>
    <property type="match status" value="1"/>
</dbReference>
<dbReference type="KEGG" id="mtw:CQW49_01600"/>
<dbReference type="RefSeq" id="WP_003610738.1">
    <property type="nucleotide sequence ID" value="NZ_ADVE02000001.1"/>
</dbReference>
<dbReference type="PANTHER" id="PTHR46124">
    <property type="entry name" value="D-AMINOACYL-TRNA DEACYLASE"/>
    <property type="match status" value="1"/>
</dbReference>
<feature type="region of interest" description="Disordered" evidence="5">
    <location>
        <begin position="256"/>
        <end position="281"/>
    </location>
</feature>
<feature type="binding site" evidence="4">
    <location>
        <position position="204"/>
    </location>
    <ligand>
        <name>a divalent metal cation</name>
        <dbReference type="ChEBI" id="CHEBI:60240"/>
        <label>1</label>
    </ligand>
</feature>
<reference evidence="7" key="1">
    <citation type="submission" date="2017-10" db="EMBL/GenBank/DDBJ databases">
        <title>Completed PacBio SMRT sequence of Methylosinus trichosporium OB3b reveals presence of a third large plasmid.</title>
        <authorList>
            <person name="Charles T.C."/>
            <person name="Lynch M.D.J."/>
            <person name="Heil J.R."/>
            <person name="Cheng J."/>
        </authorList>
    </citation>
    <scope>NUCLEOTIDE SEQUENCE [LARGE SCALE GENOMIC DNA]</scope>
    <source>
        <strain evidence="7">OB3b</strain>
    </source>
</reference>
<evidence type="ECO:0000256" key="1">
    <source>
        <dbReference type="ARBA" id="ARBA00009275"/>
    </source>
</evidence>
<evidence type="ECO:0000256" key="3">
    <source>
        <dbReference type="ARBA" id="ARBA00022801"/>
    </source>
</evidence>
<evidence type="ECO:0000256" key="2">
    <source>
        <dbReference type="ARBA" id="ARBA00022723"/>
    </source>
</evidence>
<dbReference type="GO" id="GO:0005829">
    <property type="term" value="C:cytosol"/>
    <property type="evidence" value="ECO:0007669"/>
    <property type="project" value="TreeGrafter"/>
</dbReference>
<dbReference type="PROSITE" id="PS01090">
    <property type="entry name" value="TATD_2"/>
    <property type="match status" value="1"/>
</dbReference>
<dbReference type="GO" id="GO:0046872">
    <property type="term" value="F:metal ion binding"/>
    <property type="evidence" value="ECO:0007669"/>
    <property type="project" value="UniProtKB-KW"/>
</dbReference>
<dbReference type="PIRSF" id="PIRSF005902">
    <property type="entry name" value="DNase_TatD"/>
    <property type="match status" value="1"/>
</dbReference>
<dbReference type="InterPro" id="IPR001130">
    <property type="entry name" value="TatD-like"/>
</dbReference>
<keyword evidence="2 4" id="KW-0479">Metal-binding</keyword>
<dbReference type="CDD" id="cd01310">
    <property type="entry name" value="TatD_DNAse"/>
    <property type="match status" value="1"/>
</dbReference>
<keyword evidence="7" id="KW-1185">Reference proteome</keyword>
<dbReference type="NCBIfam" id="TIGR00010">
    <property type="entry name" value="YchF/TatD family DNA exonuclease"/>
    <property type="match status" value="1"/>
</dbReference>
<feature type="binding site" evidence="4">
    <location>
        <position position="128"/>
    </location>
    <ligand>
        <name>a divalent metal cation</name>
        <dbReference type="ChEBI" id="CHEBI:60240"/>
        <label>2</label>
    </ligand>
</feature>
<dbReference type="Pfam" id="PF01026">
    <property type="entry name" value="TatD_DNase"/>
    <property type="match status" value="1"/>
</dbReference>
<dbReference type="GO" id="GO:0016788">
    <property type="term" value="F:hydrolase activity, acting on ester bonds"/>
    <property type="evidence" value="ECO:0007669"/>
    <property type="project" value="InterPro"/>
</dbReference>
<accession>A0A2D2CVH3</accession>
<evidence type="ECO:0000313" key="6">
    <source>
        <dbReference type="EMBL" id="ATQ66733.1"/>
    </source>
</evidence>
<comment type="similarity">
    <text evidence="1">Belongs to the metallo-dependent hydrolases superfamily. TatD-type hydrolase family.</text>
</comment>
<dbReference type="InterPro" id="IPR015991">
    <property type="entry name" value="TatD/YcfH-like"/>
</dbReference>
<dbReference type="EMBL" id="CP023737">
    <property type="protein sequence ID" value="ATQ66733.1"/>
    <property type="molecule type" value="Genomic_DNA"/>
</dbReference>
<organism evidence="6 7">
    <name type="scientific">Methylosinus trichosporium (strain ATCC 35070 / NCIMB 11131 / UNIQEM 75 / OB3b)</name>
    <dbReference type="NCBI Taxonomy" id="595536"/>
    <lineage>
        <taxon>Bacteria</taxon>
        <taxon>Pseudomonadati</taxon>
        <taxon>Pseudomonadota</taxon>
        <taxon>Alphaproteobacteria</taxon>
        <taxon>Hyphomicrobiales</taxon>
        <taxon>Methylocystaceae</taxon>
        <taxon>Methylosinus</taxon>
    </lineage>
</organism>